<sequence length="201" mass="23453">MKYFVRPEANILILRHFQAESNLLNFVIDNSGKDGVAPVEIYPKEIQDLMVQTFVHHDQGILMTMRDLGQMDNSNWPVKEKDLSWQNWEPVRIDYGSKKKKWTQFLDFETAHELFKTTFCFWLTAKEYEAAINSFQFDHSVGIRIDEIVGAAHFADLAYNRFPMILVGPTGLSYRFLMHGFFVEHAHAHLEKIRLSLGLEN</sequence>
<evidence type="ECO:0000313" key="1">
    <source>
        <dbReference type="EMBL" id="ADD93112.1"/>
    </source>
</evidence>
<protein>
    <submittedName>
        <fullName evidence="1">Uncharacterized protein</fullName>
    </submittedName>
</protein>
<proteinExistence type="predicted"/>
<name>D6PBL1_9ARCH</name>
<dbReference type="EMBL" id="GU942965">
    <property type="protein sequence ID" value="ADD93112.1"/>
    <property type="molecule type" value="Genomic_DNA"/>
</dbReference>
<dbReference type="AlphaFoldDB" id="D6PBL1"/>
<accession>D6PBL1</accession>
<dbReference type="InterPro" id="IPR054268">
    <property type="entry name" value="DUF6999"/>
</dbReference>
<dbReference type="Pfam" id="PF22523">
    <property type="entry name" value="DUF6999"/>
    <property type="match status" value="1"/>
</dbReference>
<organism evidence="1">
    <name type="scientific">uncultured archaeon MedDCM-OCT-S05-C418</name>
    <dbReference type="NCBI Taxonomy" id="743091"/>
    <lineage>
        <taxon>Archaea</taxon>
        <taxon>environmental samples</taxon>
    </lineage>
</organism>
<reference evidence="1" key="1">
    <citation type="journal article" date="2010" name="ISME J.">
        <title>Metagenome of the Mediterranean deep chlorophyll maximum studied by direct and fosmid library 454 pyrosequencing.</title>
        <authorList>
            <person name="Ghai R."/>
            <person name="Martin-Cuadrado A.B."/>
            <person name="Molto A.G."/>
            <person name="Heredia I.G."/>
            <person name="Cabrera R."/>
            <person name="Martin J."/>
            <person name="Verdu M."/>
            <person name="Deschamps P."/>
            <person name="Moreira D."/>
            <person name="Lopez-Garcia P."/>
            <person name="Mira A."/>
            <person name="Rodriguez-Valera F."/>
        </authorList>
    </citation>
    <scope>NUCLEOTIDE SEQUENCE</scope>
</reference>